<dbReference type="RefSeq" id="XP_019024928.1">
    <property type="nucleotide sequence ID" value="XM_019170582.1"/>
</dbReference>
<dbReference type="Proteomes" id="UP000033140">
    <property type="component" value="Unassembled WGS sequence"/>
</dbReference>
<dbReference type="GO" id="GO:0043015">
    <property type="term" value="F:gamma-tubulin binding"/>
    <property type="evidence" value="ECO:0007669"/>
    <property type="project" value="InterPro"/>
</dbReference>
<gene>
    <name evidence="9" type="ORF">G7K_1198-t1</name>
</gene>
<dbReference type="Gene3D" id="1.20.120.1900">
    <property type="entry name" value="Gamma-tubulin complex, C-terminal domain"/>
    <property type="match status" value="1"/>
</dbReference>
<feature type="domain" description="Gamma tubulin complex component protein N-terminal" evidence="8">
    <location>
        <begin position="2"/>
        <end position="289"/>
    </location>
</feature>
<dbReference type="GO" id="GO:0051225">
    <property type="term" value="P:spindle assembly"/>
    <property type="evidence" value="ECO:0007669"/>
    <property type="project" value="TreeGrafter"/>
</dbReference>
<evidence type="ECO:0000259" key="8">
    <source>
        <dbReference type="Pfam" id="PF17681"/>
    </source>
</evidence>
<dbReference type="InterPro" id="IPR042241">
    <property type="entry name" value="GCP_C_sf"/>
</dbReference>
<dbReference type="GO" id="GO:0005874">
    <property type="term" value="C:microtubule"/>
    <property type="evidence" value="ECO:0007669"/>
    <property type="project" value="UniProtKB-KW"/>
</dbReference>
<evidence type="ECO:0000256" key="1">
    <source>
        <dbReference type="ARBA" id="ARBA00004267"/>
    </source>
</evidence>
<comment type="caution">
    <text evidence="9">The sequence shown here is derived from an EMBL/GenBank/DDBJ whole genome shotgun (WGS) entry which is preliminary data.</text>
</comment>
<dbReference type="OrthoDB" id="78652at2759"/>
<dbReference type="Pfam" id="PF04130">
    <property type="entry name" value="GCP_C_terminal"/>
    <property type="match status" value="1"/>
</dbReference>
<evidence type="ECO:0000256" key="4">
    <source>
        <dbReference type="ARBA" id="ARBA00022701"/>
    </source>
</evidence>
<keyword evidence="5 6" id="KW-0206">Cytoskeleton</keyword>
<sequence>MLHELLLVLNCHSSSIFIETPTTTTLSPTFPNVHPSERALLNSLAHLAHLHRRTRDAIKSSISSHPSTIVRAVASAIDGQLKLFQQRVVDCEKAILSRDVELVGGYDIVPLAKLATWFSGWDRILAYVEELATFISLPERTGVEVLNRLKGDTRTGFPELRQLSNKFLVVAEQVWLKFLMTWVLYGKVSNLGSRDLFVKEDEKQDLEERYAADEKLIPWFLSKDTADSVLFIGFALVRTSSHLTNSGSEILHAHSALLRAIEPSIQPSTIDSTIAAVRASISNRLLRRLLPSRTIISAIGFLRKFMLLGDGKFMVALMDECEKFKKRRLRGMGNGVIRQGEVSAVLKRAMVAMRAGLDDDDEIEEDEGVDASDADIEMPSGARAVNLEEHLSLEVLNIDPSSTSFSDFLIGHPASLTLRPPFPLSLFLTTSDIVIYGSLFSFLASIVQTLRRLQALYEQRRVRTHVPLAVWGLIAHATFFWREVWGWMQYDVINPLYDEFINIEEQSDPETVRLRHTKYLRRLNRAFFGHMPRAQELLRSIHVKCEILSGRVVHWSEEDGVEDIEALGRFKKECSEFVGELESAGMVANGVGTEEEEWEAMMDMGLTDRLLLRLDWFSGAGHDAVDDEE</sequence>
<dbReference type="GO" id="GO:0007020">
    <property type="term" value="P:microtubule nucleation"/>
    <property type="evidence" value="ECO:0007669"/>
    <property type="project" value="InterPro"/>
</dbReference>
<comment type="similarity">
    <text evidence="2 6">Belongs to the TUBGCP family.</text>
</comment>
<dbReference type="InterPro" id="IPR041470">
    <property type="entry name" value="GCP_N"/>
</dbReference>
<dbReference type="GO" id="GO:0000922">
    <property type="term" value="C:spindle pole"/>
    <property type="evidence" value="ECO:0007669"/>
    <property type="project" value="InterPro"/>
</dbReference>
<dbReference type="AlphaFoldDB" id="A0A0E9NAY0"/>
<evidence type="ECO:0000256" key="5">
    <source>
        <dbReference type="ARBA" id="ARBA00023212"/>
    </source>
</evidence>
<dbReference type="Pfam" id="PF17681">
    <property type="entry name" value="GCP_N_terminal"/>
    <property type="match status" value="1"/>
</dbReference>
<reference evidence="9 10" key="3">
    <citation type="journal article" date="2015" name="Genome Announc.">
        <title>Draft Genome Sequence of the Archiascomycetous Yeast Saitoella complicata.</title>
        <authorList>
            <person name="Yamauchi K."/>
            <person name="Kondo S."/>
            <person name="Hamamoto M."/>
            <person name="Takahashi Y."/>
            <person name="Ogura Y."/>
            <person name="Hayashi T."/>
            <person name="Nishida H."/>
        </authorList>
    </citation>
    <scope>NUCLEOTIDE SEQUENCE [LARGE SCALE GENOMIC DNA]</scope>
    <source>
        <strain evidence="9 10">NRRL Y-17804</strain>
    </source>
</reference>
<dbReference type="GO" id="GO:0044732">
    <property type="term" value="C:mitotic spindle pole body"/>
    <property type="evidence" value="ECO:0007669"/>
    <property type="project" value="TreeGrafter"/>
</dbReference>
<keyword evidence="4 6" id="KW-0493">Microtubule</keyword>
<keyword evidence="10" id="KW-1185">Reference proteome</keyword>
<evidence type="ECO:0000259" key="7">
    <source>
        <dbReference type="Pfam" id="PF04130"/>
    </source>
</evidence>
<dbReference type="OMA" id="QLSMWLL"/>
<evidence type="ECO:0000313" key="10">
    <source>
        <dbReference type="Proteomes" id="UP000033140"/>
    </source>
</evidence>
<dbReference type="GO" id="GO:0031122">
    <property type="term" value="P:cytoplasmic microtubule organization"/>
    <property type="evidence" value="ECO:0007669"/>
    <property type="project" value="TreeGrafter"/>
</dbReference>
<dbReference type="InterPro" id="IPR007259">
    <property type="entry name" value="GCP"/>
</dbReference>
<evidence type="ECO:0000256" key="2">
    <source>
        <dbReference type="ARBA" id="ARBA00010337"/>
    </source>
</evidence>
<dbReference type="GO" id="GO:0051011">
    <property type="term" value="F:microtubule minus-end binding"/>
    <property type="evidence" value="ECO:0007669"/>
    <property type="project" value="TreeGrafter"/>
</dbReference>
<dbReference type="STRING" id="698492.A0A0E9NAY0"/>
<reference evidence="9 10" key="1">
    <citation type="journal article" date="2011" name="J. Gen. Appl. Microbiol.">
        <title>Draft genome sequencing of the enigmatic yeast Saitoella complicata.</title>
        <authorList>
            <person name="Nishida H."/>
            <person name="Hamamoto M."/>
            <person name="Sugiyama J."/>
        </authorList>
    </citation>
    <scope>NUCLEOTIDE SEQUENCE [LARGE SCALE GENOMIC DNA]</scope>
    <source>
        <strain evidence="9 10">NRRL Y-17804</strain>
    </source>
</reference>
<name>A0A0E9NAY0_SAICN</name>
<feature type="domain" description="Gamma tubulin complex component C-terminal" evidence="7">
    <location>
        <begin position="301"/>
        <end position="616"/>
    </location>
</feature>
<dbReference type="PANTHER" id="PTHR19302">
    <property type="entry name" value="GAMMA TUBULIN COMPLEX PROTEIN"/>
    <property type="match status" value="1"/>
</dbReference>
<protein>
    <recommendedName>
        <fullName evidence="6">Spindle pole body component</fullName>
    </recommendedName>
</protein>
<dbReference type="EMBL" id="BACD03000006">
    <property type="protein sequence ID" value="GAO46984.1"/>
    <property type="molecule type" value="Genomic_DNA"/>
</dbReference>
<accession>A0A0E9NAY0</accession>
<keyword evidence="3 6" id="KW-0963">Cytoplasm</keyword>
<dbReference type="InterPro" id="IPR040457">
    <property type="entry name" value="GCP_C"/>
</dbReference>
<comment type="subcellular location">
    <subcellularLocation>
        <location evidence="1 6">Cytoplasm</location>
        <location evidence="1 6">Cytoskeleton</location>
        <location evidence="1 6">Microtubule organizing center</location>
    </subcellularLocation>
</comment>
<proteinExistence type="inferred from homology"/>
<organism evidence="9 10">
    <name type="scientific">Saitoella complicata (strain BCRC 22490 / CBS 7301 / JCM 7358 / NBRC 10748 / NRRL Y-17804)</name>
    <dbReference type="NCBI Taxonomy" id="698492"/>
    <lineage>
        <taxon>Eukaryota</taxon>
        <taxon>Fungi</taxon>
        <taxon>Dikarya</taxon>
        <taxon>Ascomycota</taxon>
        <taxon>Taphrinomycotina</taxon>
        <taxon>Taphrinomycotina incertae sedis</taxon>
        <taxon>Saitoella</taxon>
    </lineage>
</organism>
<dbReference type="GO" id="GO:0051321">
    <property type="term" value="P:meiotic cell cycle"/>
    <property type="evidence" value="ECO:0007669"/>
    <property type="project" value="TreeGrafter"/>
</dbReference>
<dbReference type="GO" id="GO:0000278">
    <property type="term" value="P:mitotic cell cycle"/>
    <property type="evidence" value="ECO:0007669"/>
    <property type="project" value="TreeGrafter"/>
</dbReference>
<dbReference type="GO" id="GO:0000930">
    <property type="term" value="C:gamma-tubulin complex"/>
    <property type="evidence" value="ECO:0007669"/>
    <property type="project" value="TreeGrafter"/>
</dbReference>
<evidence type="ECO:0000256" key="6">
    <source>
        <dbReference type="RuleBase" id="RU363050"/>
    </source>
</evidence>
<dbReference type="PANTHER" id="PTHR19302:SF27">
    <property type="entry name" value="GAMMA-TUBULIN COMPLEX COMPONENT 4"/>
    <property type="match status" value="1"/>
</dbReference>
<reference evidence="9 10" key="2">
    <citation type="journal article" date="2014" name="J. Gen. Appl. Microbiol.">
        <title>The early diverging ascomycetous budding yeast Saitoella complicata has three histone deacetylases belonging to the Clr6, Hos2, and Rpd3 lineages.</title>
        <authorList>
            <person name="Nishida H."/>
            <person name="Matsumoto T."/>
            <person name="Kondo S."/>
            <person name="Hamamoto M."/>
            <person name="Yoshikawa H."/>
        </authorList>
    </citation>
    <scope>NUCLEOTIDE SEQUENCE [LARGE SCALE GENOMIC DNA]</scope>
    <source>
        <strain evidence="9 10">NRRL Y-17804</strain>
    </source>
</reference>
<evidence type="ECO:0000256" key="3">
    <source>
        <dbReference type="ARBA" id="ARBA00022490"/>
    </source>
</evidence>
<evidence type="ECO:0000313" key="9">
    <source>
        <dbReference type="EMBL" id="GAO46984.1"/>
    </source>
</evidence>